<dbReference type="Pfam" id="PF00300">
    <property type="entry name" value="His_Phos_1"/>
    <property type="match status" value="2"/>
</dbReference>
<sequence length="335" mass="37725">MTALALKPDEQMDRFKTYVRSLNEQFARWVVQQWETKSDKFWSHGMVDYLRHAVIIKRDHPDAAALLDQNGKSEMPERKHEAQLTILPLQHSKTVHFVRHGEGFHNIGIVNLDAHLTEAGWRQAEALNRHVSQLKPSLDIQVVIVSPLMRALETAAGAFGGGPFKGSGRPLMLAQSGEPDERAAHCAVACPEGIPFIAFEGCRERLGAAMCDKRREISFAEERFPGIDFSHIERGPDVVYDQHKVESEHAVMERGARFLQWLMARPESRIAVVSHCGFIFLTLSAFGHECAHSVQEEMHRGFDNCEMRSMIITDAAGGGRFNSSWFPGGRECLRK</sequence>
<proteinExistence type="inferred from homology"/>
<dbReference type="PANTHER" id="PTHR48100">
    <property type="entry name" value="BROAD-SPECIFICITY PHOSPHATASE YOR283W-RELATED"/>
    <property type="match status" value="1"/>
</dbReference>
<gene>
    <name evidence="2" type="ORF">WJX75_004931</name>
</gene>
<dbReference type="PANTHER" id="PTHR48100:SF1">
    <property type="entry name" value="HISTIDINE PHOSPHATASE FAMILY PROTEIN-RELATED"/>
    <property type="match status" value="1"/>
</dbReference>
<comment type="caution">
    <text evidence="2">The sequence shown here is derived from an EMBL/GenBank/DDBJ whole genome shotgun (WGS) entry which is preliminary data.</text>
</comment>
<evidence type="ECO:0000256" key="1">
    <source>
        <dbReference type="ARBA" id="ARBA00038362"/>
    </source>
</evidence>
<evidence type="ECO:0000313" key="3">
    <source>
        <dbReference type="Proteomes" id="UP001491310"/>
    </source>
</evidence>
<reference evidence="2 3" key="1">
    <citation type="journal article" date="2024" name="Nat. Commun.">
        <title>Phylogenomics reveals the evolutionary origins of lichenization in chlorophyte algae.</title>
        <authorList>
            <person name="Puginier C."/>
            <person name="Libourel C."/>
            <person name="Otte J."/>
            <person name="Skaloud P."/>
            <person name="Haon M."/>
            <person name="Grisel S."/>
            <person name="Petersen M."/>
            <person name="Berrin J.G."/>
            <person name="Delaux P.M."/>
            <person name="Dal Grande F."/>
            <person name="Keller J."/>
        </authorList>
    </citation>
    <scope>NUCLEOTIDE SEQUENCE [LARGE SCALE GENOMIC DNA]</scope>
    <source>
        <strain evidence="2 3">SAG 216-7</strain>
    </source>
</reference>
<protein>
    <recommendedName>
        <fullName evidence="4">Phosphoglycerate mutase-like protein</fullName>
    </recommendedName>
</protein>
<dbReference type="CDD" id="cd07067">
    <property type="entry name" value="HP_PGM_like"/>
    <property type="match status" value="1"/>
</dbReference>
<comment type="similarity">
    <text evidence="1">Belongs to the phosphoglycerate mutase family.</text>
</comment>
<dbReference type="InterPro" id="IPR029033">
    <property type="entry name" value="His_PPase_superfam"/>
</dbReference>
<dbReference type="EMBL" id="JALJOT010000006">
    <property type="protein sequence ID" value="KAK9909607.1"/>
    <property type="molecule type" value="Genomic_DNA"/>
</dbReference>
<accession>A0ABR2YS23</accession>
<dbReference type="InterPro" id="IPR050275">
    <property type="entry name" value="PGM_Phosphatase"/>
</dbReference>
<dbReference type="SUPFAM" id="SSF53254">
    <property type="entry name" value="Phosphoglycerate mutase-like"/>
    <property type="match status" value="1"/>
</dbReference>
<dbReference type="Gene3D" id="3.40.50.1240">
    <property type="entry name" value="Phosphoglycerate mutase-like"/>
    <property type="match status" value="1"/>
</dbReference>
<dbReference type="InterPro" id="IPR013078">
    <property type="entry name" value="His_Pase_superF_clade-1"/>
</dbReference>
<dbReference type="Proteomes" id="UP001491310">
    <property type="component" value="Unassembled WGS sequence"/>
</dbReference>
<dbReference type="SMART" id="SM00855">
    <property type="entry name" value="PGAM"/>
    <property type="match status" value="1"/>
</dbReference>
<keyword evidence="3" id="KW-1185">Reference proteome</keyword>
<organism evidence="2 3">
    <name type="scientific">Coccomyxa subellipsoidea</name>
    <dbReference type="NCBI Taxonomy" id="248742"/>
    <lineage>
        <taxon>Eukaryota</taxon>
        <taxon>Viridiplantae</taxon>
        <taxon>Chlorophyta</taxon>
        <taxon>core chlorophytes</taxon>
        <taxon>Trebouxiophyceae</taxon>
        <taxon>Trebouxiophyceae incertae sedis</taxon>
        <taxon>Coccomyxaceae</taxon>
        <taxon>Coccomyxa</taxon>
    </lineage>
</organism>
<evidence type="ECO:0008006" key="4">
    <source>
        <dbReference type="Google" id="ProtNLM"/>
    </source>
</evidence>
<evidence type="ECO:0000313" key="2">
    <source>
        <dbReference type="EMBL" id="KAK9909607.1"/>
    </source>
</evidence>
<name>A0ABR2YS23_9CHLO</name>